<feature type="compositionally biased region" description="Gly residues" evidence="1">
    <location>
        <begin position="177"/>
        <end position="191"/>
    </location>
</feature>
<gene>
    <name evidence="3" type="ORF">METZ01_LOCUS64769</name>
</gene>
<evidence type="ECO:0000256" key="1">
    <source>
        <dbReference type="SAM" id="MobiDB-lite"/>
    </source>
</evidence>
<dbReference type="InterPro" id="IPR049304">
    <property type="entry name" value="Gly_rich_dom"/>
</dbReference>
<dbReference type="AlphaFoldDB" id="A0A381T6W2"/>
<feature type="region of interest" description="Disordered" evidence="1">
    <location>
        <begin position="136"/>
        <end position="207"/>
    </location>
</feature>
<evidence type="ECO:0000259" key="2">
    <source>
        <dbReference type="Pfam" id="PF21722"/>
    </source>
</evidence>
<feature type="compositionally biased region" description="Gly residues" evidence="1">
    <location>
        <begin position="136"/>
        <end position="167"/>
    </location>
</feature>
<name>A0A381T6W2_9ZZZZ</name>
<reference evidence="3" key="1">
    <citation type="submission" date="2018-05" db="EMBL/GenBank/DDBJ databases">
        <authorList>
            <person name="Lanie J.A."/>
            <person name="Ng W.-L."/>
            <person name="Kazmierczak K.M."/>
            <person name="Andrzejewski T.M."/>
            <person name="Davidsen T.M."/>
            <person name="Wayne K.J."/>
            <person name="Tettelin H."/>
            <person name="Glass J.I."/>
            <person name="Rusch D."/>
            <person name="Podicherti R."/>
            <person name="Tsui H.-C.T."/>
            <person name="Winkler M.E."/>
        </authorList>
    </citation>
    <scope>NUCLEOTIDE SEQUENCE</scope>
</reference>
<protein>
    <recommendedName>
        <fullName evidence="2">Glycine-rich domain-containing protein</fullName>
    </recommendedName>
</protein>
<accession>A0A381T6W2</accession>
<dbReference type="EMBL" id="UINC01004116">
    <property type="protein sequence ID" value="SVA11915.1"/>
    <property type="molecule type" value="Genomic_DNA"/>
</dbReference>
<feature type="domain" description="Glycine-rich" evidence="2">
    <location>
        <begin position="46"/>
        <end position="274"/>
    </location>
</feature>
<sequence length="280" mass="25661">MSFLLSPQHIGRAGSSFELECSGGGQENFYSAGGVNYKSCTFLTTGTLTASNEGLVDVMVVSGGGGGNPSTSSPEGGFFGGGGGAGGMVVQTGLTISEGSGTVIVTAGSATGVNGQSSVIPSNIITSTASIGGGTSAQVGGSGGGANTGNHGGIGGAAGTPGQGNPGGSSSDRDSGSQGGGGAGGGAGQTGGPSSRSSSGAGGDGLQNAFRTGNNIWYAGGGGGSTGHYGIQTRGAGGQGGGGSNTSFNGVINTGGGGVAGTGAGGSGIVVIRYNMSQPG</sequence>
<proteinExistence type="predicted"/>
<evidence type="ECO:0000313" key="3">
    <source>
        <dbReference type="EMBL" id="SVA11915.1"/>
    </source>
</evidence>
<organism evidence="3">
    <name type="scientific">marine metagenome</name>
    <dbReference type="NCBI Taxonomy" id="408172"/>
    <lineage>
        <taxon>unclassified sequences</taxon>
        <taxon>metagenomes</taxon>
        <taxon>ecological metagenomes</taxon>
    </lineage>
</organism>
<dbReference type="Pfam" id="PF21722">
    <property type="entry name" value="Gly_rich_2"/>
    <property type="match status" value="1"/>
</dbReference>